<gene>
    <name evidence="1" type="ORF">ECRASSUSDP1_LOCUS5559</name>
</gene>
<proteinExistence type="predicted"/>
<name>A0AAD1XAX3_EUPCR</name>
<comment type="caution">
    <text evidence="1">The sequence shown here is derived from an EMBL/GenBank/DDBJ whole genome shotgun (WGS) entry which is preliminary data.</text>
</comment>
<evidence type="ECO:0000313" key="1">
    <source>
        <dbReference type="EMBL" id="CAI2364216.1"/>
    </source>
</evidence>
<protein>
    <submittedName>
        <fullName evidence="1">Uncharacterized protein</fullName>
    </submittedName>
</protein>
<evidence type="ECO:0000313" key="2">
    <source>
        <dbReference type="Proteomes" id="UP001295684"/>
    </source>
</evidence>
<dbReference type="Proteomes" id="UP001295684">
    <property type="component" value="Unassembled WGS sequence"/>
</dbReference>
<organism evidence="1 2">
    <name type="scientific">Euplotes crassus</name>
    <dbReference type="NCBI Taxonomy" id="5936"/>
    <lineage>
        <taxon>Eukaryota</taxon>
        <taxon>Sar</taxon>
        <taxon>Alveolata</taxon>
        <taxon>Ciliophora</taxon>
        <taxon>Intramacronucleata</taxon>
        <taxon>Spirotrichea</taxon>
        <taxon>Hypotrichia</taxon>
        <taxon>Euplotida</taxon>
        <taxon>Euplotidae</taxon>
        <taxon>Moneuplotes</taxon>
    </lineage>
</organism>
<keyword evidence="2" id="KW-1185">Reference proteome</keyword>
<dbReference type="AlphaFoldDB" id="A0AAD1XAX3"/>
<sequence>MILALVSSESRRVLRKLRSQIRKNKVCSESPTRQKMSMVYYEDGYKMRKNPPSQKKNEQFVKFKTRATRNKTMKKLDFIQKRKSGCLTMNIDKLNSNSNTKLRKRSKKPYETGRKVVQVSLSPSIVHERKKKVNKQIEKLKKLVYIHPALDSIRNTRKQEDIEYGTFRTDMSPLRLLKNIGNMYLHNSNYMREEMDHINEDSGSEVGEEVLDVKRYDDYFPPVESIEKSSIPESIQPKKSSMYVNYVDKNGGFMNIHEKIDGEIVIPELPEILNLPNIDPYLQKEMLGKIIHRISATEKEMEREYQALIKPPPRIASPLSESNEEEVIKFKKPMFPSISLNGQKSKWRLDQEKKEAKIQKNLRDRARYDTNKPKYPSKKVEKKHNVMLAMEGPYYFGDVEVKRLKKKLYEYRYPKRSRTKIPSPPSNLELTDKLKVRKFKIDGVDRDKKQEAKVWKQYKEAFNEEKNKIMADMYLSRMAAKAKKEEEVDQLSDPIL</sequence>
<dbReference type="EMBL" id="CAMPGE010005364">
    <property type="protein sequence ID" value="CAI2364216.1"/>
    <property type="molecule type" value="Genomic_DNA"/>
</dbReference>
<reference evidence="1" key="1">
    <citation type="submission" date="2023-07" db="EMBL/GenBank/DDBJ databases">
        <authorList>
            <consortium name="AG Swart"/>
            <person name="Singh M."/>
            <person name="Singh A."/>
            <person name="Seah K."/>
            <person name="Emmerich C."/>
        </authorList>
    </citation>
    <scope>NUCLEOTIDE SEQUENCE</scope>
    <source>
        <strain evidence="1">DP1</strain>
    </source>
</reference>
<accession>A0AAD1XAX3</accession>